<keyword evidence="2" id="KW-1185">Reference proteome</keyword>
<proteinExistence type="predicted"/>
<evidence type="ECO:0000313" key="1">
    <source>
        <dbReference type="EMBL" id="MDZ5085187.1"/>
    </source>
</evidence>
<sequence length="159" mass="16738">MAARDRDETGRPRNDRPRDALGRPLPHGSTGVARIPEDLELAPHDSLSYAQRLLDQGFPFHAHDVLEAAWKTGPDSEKHLWKALAQLAVGVTHIQRGNAKGAITLLRRASDGLSAGGEAPYGIDAAGLAAHATALSEDLAAGADVAPQRLKPRLVAGPG</sequence>
<comment type="caution">
    <text evidence="1">The sequence shown here is derived from an EMBL/GenBank/DDBJ whole genome shotgun (WGS) entry which is preliminary data.</text>
</comment>
<organism evidence="1 2">
    <name type="scientific">Mycolicibacterium parafortuitum</name>
    <name type="common">Mycobacterium parafortuitum</name>
    <dbReference type="NCBI Taxonomy" id="39692"/>
    <lineage>
        <taxon>Bacteria</taxon>
        <taxon>Bacillati</taxon>
        <taxon>Actinomycetota</taxon>
        <taxon>Actinomycetes</taxon>
        <taxon>Mycobacteriales</taxon>
        <taxon>Mycobacteriaceae</taxon>
        <taxon>Mycolicibacterium</taxon>
    </lineage>
</organism>
<dbReference type="EMBL" id="JAOXLN010000005">
    <property type="protein sequence ID" value="MDZ5085187.1"/>
    <property type="molecule type" value="Genomic_DNA"/>
</dbReference>
<protein>
    <submittedName>
        <fullName evidence="1">DUF309 domain-containing protein</fullName>
    </submittedName>
</protein>
<reference evidence="1 2" key="1">
    <citation type="journal article" date="2021" name="Chemosphere">
        <title>Bioballs carrying a syntrophic Rhodococcus and Mycolicibacterium consortium for simultaneous sorption and biodegradation of fuel oil in contaminated freshwater.</title>
        <authorList>
            <person name="Naloka K."/>
            <person name="Polrit D."/>
            <person name="Muangchinda C."/>
            <person name="Thoetkiattikul H."/>
            <person name="Pinyakong O."/>
        </authorList>
    </citation>
    <scope>NUCLEOTIDE SEQUENCE [LARGE SCALE GENOMIC DNA]</scope>
    <source>
        <strain evidence="1 2">J101</strain>
    </source>
</reference>
<accession>A0ACC6ME32</accession>
<gene>
    <name evidence="1" type="ORF">OHX15_07275</name>
</gene>
<dbReference type="Proteomes" id="UP001289645">
    <property type="component" value="Unassembled WGS sequence"/>
</dbReference>
<name>A0ACC6ME32_MYCPF</name>
<evidence type="ECO:0000313" key="2">
    <source>
        <dbReference type="Proteomes" id="UP001289645"/>
    </source>
</evidence>